<evidence type="ECO:0000313" key="2">
    <source>
        <dbReference type="Proteomes" id="UP000499080"/>
    </source>
</evidence>
<protein>
    <submittedName>
        <fullName evidence="1">Uncharacterized protein</fullName>
    </submittedName>
</protein>
<keyword evidence="2" id="KW-1185">Reference proteome</keyword>
<dbReference type="Proteomes" id="UP000499080">
    <property type="component" value="Unassembled WGS sequence"/>
</dbReference>
<sequence length="101" mass="11308">MAVRMSLGNFHPLSLSVIDFTPAARAFFLKAAIHLTDKLYILERENEKAIKIYGNEPNGLPMVGIPPGLKSERNIRGTLKEAIEKNNALRRLKSRFEGSTN</sequence>
<evidence type="ECO:0000313" key="1">
    <source>
        <dbReference type="EMBL" id="GBM04422.1"/>
    </source>
</evidence>
<accession>A0A4Y2CJ32</accession>
<organism evidence="1 2">
    <name type="scientific">Araneus ventricosus</name>
    <name type="common">Orbweaver spider</name>
    <name type="synonym">Epeira ventricosa</name>
    <dbReference type="NCBI Taxonomy" id="182803"/>
    <lineage>
        <taxon>Eukaryota</taxon>
        <taxon>Metazoa</taxon>
        <taxon>Ecdysozoa</taxon>
        <taxon>Arthropoda</taxon>
        <taxon>Chelicerata</taxon>
        <taxon>Arachnida</taxon>
        <taxon>Araneae</taxon>
        <taxon>Araneomorphae</taxon>
        <taxon>Entelegynae</taxon>
        <taxon>Araneoidea</taxon>
        <taxon>Araneidae</taxon>
        <taxon>Araneus</taxon>
    </lineage>
</organism>
<reference evidence="1 2" key="1">
    <citation type="journal article" date="2019" name="Sci. Rep.">
        <title>Orb-weaving spider Araneus ventricosus genome elucidates the spidroin gene catalogue.</title>
        <authorList>
            <person name="Kono N."/>
            <person name="Nakamura H."/>
            <person name="Ohtoshi R."/>
            <person name="Moran D.A.P."/>
            <person name="Shinohara A."/>
            <person name="Yoshida Y."/>
            <person name="Fujiwara M."/>
            <person name="Mori M."/>
            <person name="Tomita M."/>
            <person name="Arakawa K."/>
        </authorList>
    </citation>
    <scope>NUCLEOTIDE SEQUENCE [LARGE SCALE GENOMIC DNA]</scope>
</reference>
<comment type="caution">
    <text evidence="1">The sequence shown here is derived from an EMBL/GenBank/DDBJ whole genome shotgun (WGS) entry which is preliminary data.</text>
</comment>
<dbReference type="AlphaFoldDB" id="A0A4Y2CJ32"/>
<name>A0A4Y2CJ32_ARAVE</name>
<proteinExistence type="predicted"/>
<gene>
    <name evidence="1" type="ORF">AVEN_35594_1</name>
</gene>
<dbReference type="EMBL" id="BGPR01000202">
    <property type="protein sequence ID" value="GBM04422.1"/>
    <property type="molecule type" value="Genomic_DNA"/>
</dbReference>